<protein>
    <submittedName>
        <fullName evidence="1">Uncharacterized protein</fullName>
    </submittedName>
</protein>
<dbReference type="EMBL" id="GL945478">
    <property type="protein sequence ID" value="EGO00727.1"/>
    <property type="molecule type" value="Genomic_DNA"/>
</dbReference>
<reference evidence="2" key="1">
    <citation type="journal article" date="2011" name="Science">
        <title>The plant cell wall-decomposing machinery underlies the functional diversity of forest fungi.</title>
        <authorList>
            <person name="Eastwood D.C."/>
            <person name="Floudas D."/>
            <person name="Binder M."/>
            <person name="Majcherczyk A."/>
            <person name="Schneider P."/>
            <person name="Aerts A."/>
            <person name="Asiegbu F.O."/>
            <person name="Baker S.E."/>
            <person name="Barry K."/>
            <person name="Bendiksby M."/>
            <person name="Blumentritt M."/>
            <person name="Coutinho P.M."/>
            <person name="Cullen D."/>
            <person name="de Vries R.P."/>
            <person name="Gathman A."/>
            <person name="Goodell B."/>
            <person name="Henrissat B."/>
            <person name="Ihrmark K."/>
            <person name="Kauserud H."/>
            <person name="Kohler A."/>
            <person name="LaButti K."/>
            <person name="Lapidus A."/>
            <person name="Lavin J.L."/>
            <person name="Lee Y.-H."/>
            <person name="Lindquist E."/>
            <person name="Lilly W."/>
            <person name="Lucas S."/>
            <person name="Morin E."/>
            <person name="Murat C."/>
            <person name="Oguiza J.A."/>
            <person name="Park J."/>
            <person name="Pisabarro A.G."/>
            <person name="Riley R."/>
            <person name="Rosling A."/>
            <person name="Salamov A."/>
            <person name="Schmidt O."/>
            <person name="Schmutz J."/>
            <person name="Skrede I."/>
            <person name="Stenlid J."/>
            <person name="Wiebenga A."/>
            <person name="Xie X."/>
            <person name="Kuees U."/>
            <person name="Hibbett D.S."/>
            <person name="Hoffmeister D."/>
            <person name="Hoegberg N."/>
            <person name="Martin F."/>
            <person name="Grigoriev I.V."/>
            <person name="Watkinson S.C."/>
        </authorList>
    </citation>
    <scope>NUCLEOTIDE SEQUENCE [LARGE SCALE GENOMIC DNA]</scope>
    <source>
        <strain evidence="2">strain S7.3</strain>
    </source>
</reference>
<sequence>MKLVISVPPWQLCLNQSLTLTVDLTDSQVGGLPERAPDSAEPSTLGQRGMLLDCFGVFDEANTFSGWELA</sequence>
<organism evidence="2">
    <name type="scientific">Serpula lacrymans var. lacrymans (strain S7.3)</name>
    <name type="common">Dry rot fungus</name>
    <dbReference type="NCBI Taxonomy" id="936435"/>
    <lineage>
        <taxon>Eukaryota</taxon>
        <taxon>Fungi</taxon>
        <taxon>Dikarya</taxon>
        <taxon>Basidiomycota</taxon>
        <taxon>Agaricomycotina</taxon>
        <taxon>Agaricomycetes</taxon>
        <taxon>Agaricomycetidae</taxon>
        <taxon>Boletales</taxon>
        <taxon>Coniophorineae</taxon>
        <taxon>Serpulaceae</taxon>
        <taxon>Serpula</taxon>
    </lineage>
</organism>
<keyword evidence="2" id="KW-1185">Reference proteome</keyword>
<dbReference type="HOGENOM" id="CLU_2759376_0_0_1"/>
<dbReference type="Proteomes" id="UP000008063">
    <property type="component" value="Unassembled WGS sequence"/>
</dbReference>
<accession>F8PSB4</accession>
<dbReference type="InParanoid" id="F8PSB4"/>
<proteinExistence type="predicted"/>
<name>F8PSB4_SERL3</name>
<evidence type="ECO:0000313" key="2">
    <source>
        <dbReference type="Proteomes" id="UP000008063"/>
    </source>
</evidence>
<evidence type="ECO:0000313" key="1">
    <source>
        <dbReference type="EMBL" id="EGO00727.1"/>
    </source>
</evidence>
<gene>
    <name evidence="1" type="ORF">SERLA73DRAFT_133740</name>
</gene>
<dbReference type="AlphaFoldDB" id="F8PSB4"/>